<dbReference type="Gene3D" id="2.60.120.10">
    <property type="entry name" value="Jelly Rolls"/>
    <property type="match status" value="1"/>
</dbReference>
<gene>
    <name evidence="1" type="ORF">RS030_111739</name>
</gene>
<dbReference type="InterPro" id="IPR014710">
    <property type="entry name" value="RmlC-like_jellyroll"/>
</dbReference>
<organism evidence="1 2">
    <name type="scientific">Cryptosporidium xiaoi</name>
    <dbReference type="NCBI Taxonomy" id="659607"/>
    <lineage>
        <taxon>Eukaryota</taxon>
        <taxon>Sar</taxon>
        <taxon>Alveolata</taxon>
        <taxon>Apicomplexa</taxon>
        <taxon>Conoidasida</taxon>
        <taxon>Coccidia</taxon>
        <taxon>Eucoccidiorida</taxon>
        <taxon>Eimeriorina</taxon>
        <taxon>Cryptosporidiidae</taxon>
        <taxon>Cryptosporidium</taxon>
    </lineage>
</organism>
<dbReference type="EMBL" id="JAWDEY010000002">
    <property type="protein sequence ID" value="KAK6590934.1"/>
    <property type="molecule type" value="Genomic_DNA"/>
</dbReference>
<accession>A0AAV9Y2X1</accession>
<reference evidence="1 2" key="1">
    <citation type="submission" date="2023-10" db="EMBL/GenBank/DDBJ databases">
        <title>Comparative genomics analysis reveals potential genetic determinants of host preference in Cryptosporidium xiaoi.</title>
        <authorList>
            <person name="Xiao L."/>
            <person name="Li J."/>
        </authorList>
    </citation>
    <scope>NUCLEOTIDE SEQUENCE [LARGE SCALE GENOMIC DNA]</scope>
    <source>
        <strain evidence="1 2">52996</strain>
    </source>
</reference>
<proteinExistence type="predicted"/>
<name>A0AAV9Y2X1_9CRYT</name>
<sequence>MKKKNTSTSGEGSVIGNIERLPSLGNVPEHEGAILMNSEISKSLRRPSSQVSDELIISSLLSNKKFTLTMIKINGNTKTRSEVNTYGFIVVHILSCKANSFIYTLDDKYEFKLSNGCYAHIPPGHNFSFHNLSNESAKASFVILPKKVSEIENEPAFNPHVLNS</sequence>
<keyword evidence="2" id="KW-1185">Reference proteome</keyword>
<evidence type="ECO:0000313" key="1">
    <source>
        <dbReference type="EMBL" id="KAK6590934.1"/>
    </source>
</evidence>
<dbReference type="InterPro" id="IPR011051">
    <property type="entry name" value="RmlC_Cupin_sf"/>
</dbReference>
<dbReference type="AlphaFoldDB" id="A0AAV9Y2X1"/>
<evidence type="ECO:0008006" key="3">
    <source>
        <dbReference type="Google" id="ProtNLM"/>
    </source>
</evidence>
<protein>
    <recommendedName>
        <fullName evidence="3">Mif2/CENP-C cupin domain-containing protein</fullName>
    </recommendedName>
</protein>
<comment type="caution">
    <text evidence="1">The sequence shown here is derived from an EMBL/GenBank/DDBJ whole genome shotgun (WGS) entry which is preliminary data.</text>
</comment>
<dbReference type="Proteomes" id="UP001311799">
    <property type="component" value="Unassembled WGS sequence"/>
</dbReference>
<evidence type="ECO:0000313" key="2">
    <source>
        <dbReference type="Proteomes" id="UP001311799"/>
    </source>
</evidence>
<dbReference type="SUPFAM" id="SSF51182">
    <property type="entry name" value="RmlC-like cupins"/>
    <property type="match status" value="1"/>
</dbReference>
<dbReference type="CDD" id="cd02208">
    <property type="entry name" value="cupin_RmlC-like"/>
    <property type="match status" value="1"/>
</dbReference>